<dbReference type="Gene3D" id="3.60.15.10">
    <property type="entry name" value="Ribonuclease Z/Hydroxyacylglutathione hydrolase-like"/>
    <property type="match status" value="1"/>
</dbReference>
<dbReference type="Pfam" id="PF17214">
    <property type="entry name" value="KH_TffA"/>
    <property type="match status" value="1"/>
</dbReference>
<name>A0A1G2HKV4_9BACT</name>
<keyword evidence="7" id="KW-0862">Zinc</keyword>
<dbReference type="GO" id="GO:0004527">
    <property type="term" value="F:exonuclease activity"/>
    <property type="evidence" value="ECO:0007669"/>
    <property type="project" value="UniProtKB-KW"/>
</dbReference>
<keyword evidence="5" id="KW-0255">Endonuclease</keyword>
<dbReference type="GO" id="GO:0003723">
    <property type="term" value="F:RNA binding"/>
    <property type="evidence" value="ECO:0007669"/>
    <property type="project" value="UniProtKB-KW"/>
</dbReference>
<dbReference type="GO" id="GO:0006353">
    <property type="term" value="P:DNA-templated transcription termination"/>
    <property type="evidence" value="ECO:0007669"/>
    <property type="project" value="UniProtKB-KW"/>
</dbReference>
<evidence type="ECO:0000259" key="13">
    <source>
        <dbReference type="SMART" id="SM00849"/>
    </source>
</evidence>
<dbReference type="SMART" id="SM00849">
    <property type="entry name" value="Lactamase_B"/>
    <property type="match status" value="1"/>
</dbReference>
<evidence type="ECO:0000256" key="11">
    <source>
        <dbReference type="ARBA" id="ARBA00023125"/>
    </source>
</evidence>
<proteinExistence type="inferred from homology"/>
<feature type="domain" description="Metallo-beta-lactamase" evidence="13">
    <location>
        <begin position="186"/>
        <end position="383"/>
    </location>
</feature>
<keyword evidence="8" id="KW-0269">Exonuclease</keyword>
<protein>
    <submittedName>
        <fullName evidence="15">Uncharacterized protein</fullName>
    </submittedName>
</protein>
<dbReference type="SUPFAM" id="SSF56281">
    <property type="entry name" value="Metallo-hydrolase/oxidoreductase"/>
    <property type="match status" value="1"/>
</dbReference>
<dbReference type="InterPro" id="IPR022712">
    <property type="entry name" value="Beta_Casp"/>
</dbReference>
<dbReference type="EMBL" id="MHOL01000019">
    <property type="protein sequence ID" value="OGZ62538.1"/>
    <property type="molecule type" value="Genomic_DNA"/>
</dbReference>
<evidence type="ECO:0000256" key="6">
    <source>
        <dbReference type="ARBA" id="ARBA00022801"/>
    </source>
</evidence>
<keyword evidence="2" id="KW-0806">Transcription termination</keyword>
<keyword evidence="3" id="KW-0540">Nuclease</keyword>
<dbReference type="InterPro" id="IPR036866">
    <property type="entry name" value="RibonucZ/Hydroxyglut_hydro"/>
</dbReference>
<dbReference type="Proteomes" id="UP000178991">
    <property type="component" value="Unassembled WGS sequence"/>
</dbReference>
<dbReference type="InterPro" id="IPR011108">
    <property type="entry name" value="RMMBL"/>
</dbReference>
<sequence>MELLKNITDRLKGKITEASFEGANVVLYTDDAEFFRRGSGKIKEIVNEIKKRIELRADKKILKDAEETEKEIRKSIPEEAEITNIIFDNYRSIVIIEAKKPGMVIGKRGIILDELKHKTFWSPQVQRSPAIKSKIVENIREVLYANNNYRRRFLNSVGKKIYEDWDPKRTDEWIRLTFLGAARQVGRSCVLLQTPNSKVLLDCGIDVSSQGEDKFPIFNIPEFDINQLDAVIISHAHIDHVGMVPFLYKMGYKGPVYMTLPTRDISSLLALDFIGVAYKQAEKPLYSSTDIKEMVKHSICLNYNEVTDVTSDIRITFYNAGHVLGSAMVHINIGNGSHNLLYTGDYKFMRTRLLEPATIYFPRLESVITESTYGAKEDVLPPRREAEEKFIDLTNMTIERGGKVLIPELGLGRAQETMLIIEDAIKRGRMKKIPVYIDGMIWDINAIHTAYPDFLNNKLRALTFQDKNPFTSEIFSRVGSSEERKNVIEGGPCVVLATSGMLAGGASVEYFKEFAVNEKNSLIFVCYQGSGSLGRQVQDGAKDIRLNTDGKDEFVKVNMEVHTSKGLTAHAGRNELMAFFKKINPKPRKVMVMHGEVSKCLDLASSIYRINRMETNVPRLLETINLR</sequence>
<keyword evidence="6" id="KW-0378">Hydrolase</keyword>
<evidence type="ECO:0000256" key="9">
    <source>
        <dbReference type="ARBA" id="ARBA00022884"/>
    </source>
</evidence>
<keyword evidence="4" id="KW-0479">Metal-binding</keyword>
<dbReference type="Pfam" id="PF10996">
    <property type="entry name" value="Beta-Casp"/>
    <property type="match status" value="1"/>
</dbReference>
<evidence type="ECO:0000259" key="14">
    <source>
        <dbReference type="SMART" id="SM01027"/>
    </source>
</evidence>
<dbReference type="AlphaFoldDB" id="A0A1G2HKV4"/>
<dbReference type="GO" id="GO:0003677">
    <property type="term" value="F:DNA binding"/>
    <property type="evidence" value="ECO:0007669"/>
    <property type="project" value="UniProtKB-KW"/>
</dbReference>
<evidence type="ECO:0000256" key="2">
    <source>
        <dbReference type="ARBA" id="ARBA00022472"/>
    </source>
</evidence>
<accession>A0A1G2HKV4</accession>
<dbReference type="InterPro" id="IPR033769">
    <property type="entry name" value="TffA_KH"/>
</dbReference>
<comment type="caution">
    <text evidence="15">The sequence shown here is derived from an EMBL/GenBank/DDBJ whole genome shotgun (WGS) entry which is preliminary data.</text>
</comment>
<evidence type="ECO:0000256" key="5">
    <source>
        <dbReference type="ARBA" id="ARBA00022759"/>
    </source>
</evidence>
<dbReference type="GO" id="GO:0004521">
    <property type="term" value="F:RNA endonuclease activity"/>
    <property type="evidence" value="ECO:0007669"/>
    <property type="project" value="TreeGrafter"/>
</dbReference>
<dbReference type="CDD" id="cd16295">
    <property type="entry name" value="TTHA0252-CPSF-like_MBL-fold"/>
    <property type="match status" value="1"/>
</dbReference>
<comment type="cofactor">
    <cofactor evidence="1">
        <name>Zn(2+)</name>
        <dbReference type="ChEBI" id="CHEBI:29105"/>
    </cofactor>
</comment>
<dbReference type="InterPro" id="IPR015946">
    <property type="entry name" value="KH_dom-like_a/b"/>
</dbReference>
<reference evidence="15 16" key="1">
    <citation type="journal article" date="2016" name="Nat. Commun.">
        <title>Thousands of microbial genomes shed light on interconnected biogeochemical processes in an aquifer system.</title>
        <authorList>
            <person name="Anantharaman K."/>
            <person name="Brown C.T."/>
            <person name="Hug L.A."/>
            <person name="Sharon I."/>
            <person name="Castelle C.J."/>
            <person name="Probst A.J."/>
            <person name="Thomas B.C."/>
            <person name="Singh A."/>
            <person name="Wilkins M.J."/>
            <person name="Karaoz U."/>
            <person name="Brodie E.L."/>
            <person name="Williams K.H."/>
            <person name="Hubbard S.S."/>
            <person name="Banfield J.F."/>
        </authorList>
    </citation>
    <scope>NUCLEOTIDE SEQUENCE [LARGE SCALE GENOMIC DNA]</scope>
</reference>
<evidence type="ECO:0000256" key="4">
    <source>
        <dbReference type="ARBA" id="ARBA00022723"/>
    </source>
</evidence>
<dbReference type="NCBIfam" id="TIGR03675">
    <property type="entry name" value="arCOG00543"/>
    <property type="match status" value="1"/>
</dbReference>
<evidence type="ECO:0000256" key="3">
    <source>
        <dbReference type="ARBA" id="ARBA00022722"/>
    </source>
</evidence>
<keyword evidence="12" id="KW-0804">Transcription</keyword>
<evidence type="ECO:0000313" key="16">
    <source>
        <dbReference type="Proteomes" id="UP000178991"/>
    </source>
</evidence>
<keyword evidence="10" id="KW-0805">Transcription regulation</keyword>
<dbReference type="InterPro" id="IPR019975">
    <property type="entry name" value="aCPSF1"/>
</dbReference>
<dbReference type="PANTHER" id="PTHR11203:SF51">
    <property type="entry name" value="CLEAVAGE AND POLYADENYLATION SPECIFICITY FACTOR"/>
    <property type="match status" value="1"/>
</dbReference>
<keyword evidence="9" id="KW-0694">RNA-binding</keyword>
<feature type="domain" description="Beta-Casp" evidence="14">
    <location>
        <begin position="414"/>
        <end position="537"/>
    </location>
</feature>
<evidence type="ECO:0000256" key="12">
    <source>
        <dbReference type="ARBA" id="ARBA00023163"/>
    </source>
</evidence>
<evidence type="ECO:0000313" key="15">
    <source>
        <dbReference type="EMBL" id="OGZ62538.1"/>
    </source>
</evidence>
<dbReference type="GO" id="GO:0046872">
    <property type="term" value="F:metal ion binding"/>
    <property type="evidence" value="ECO:0007669"/>
    <property type="project" value="UniProtKB-KW"/>
</dbReference>
<dbReference type="Pfam" id="PF16661">
    <property type="entry name" value="Lactamase_B_6"/>
    <property type="match status" value="1"/>
</dbReference>
<evidence type="ECO:0000256" key="8">
    <source>
        <dbReference type="ARBA" id="ARBA00022839"/>
    </source>
</evidence>
<dbReference type="Pfam" id="PF07521">
    <property type="entry name" value="RMMBL"/>
    <property type="match status" value="1"/>
</dbReference>
<evidence type="ECO:0000256" key="10">
    <source>
        <dbReference type="ARBA" id="ARBA00023015"/>
    </source>
</evidence>
<keyword evidence="11" id="KW-0238">DNA-binding</keyword>
<dbReference type="HAMAP" id="MF_00870">
    <property type="entry name" value="FttA"/>
    <property type="match status" value="1"/>
</dbReference>
<organism evidence="15 16">
    <name type="scientific">Candidatus Staskawiczbacteria bacterium RIFCSPHIGHO2_01_FULL_34_27</name>
    <dbReference type="NCBI Taxonomy" id="1802199"/>
    <lineage>
        <taxon>Bacteria</taxon>
        <taxon>Candidatus Staskawicziibacteriota</taxon>
    </lineage>
</organism>
<evidence type="ECO:0000256" key="7">
    <source>
        <dbReference type="ARBA" id="ARBA00022833"/>
    </source>
</evidence>
<evidence type="ECO:0000256" key="1">
    <source>
        <dbReference type="ARBA" id="ARBA00001947"/>
    </source>
</evidence>
<dbReference type="InterPro" id="IPR050698">
    <property type="entry name" value="MBL"/>
</dbReference>
<dbReference type="PANTHER" id="PTHR11203">
    <property type="entry name" value="CLEAVAGE AND POLYADENYLATION SPECIFICITY FACTOR FAMILY MEMBER"/>
    <property type="match status" value="1"/>
</dbReference>
<gene>
    <name evidence="15" type="ORF">A2639_00440</name>
</gene>
<dbReference type="Gene3D" id="3.30.300.230">
    <property type="match status" value="1"/>
</dbReference>
<dbReference type="InterPro" id="IPR001279">
    <property type="entry name" value="Metallo-B-lactamas"/>
</dbReference>
<dbReference type="Gene3D" id="3.30.300.20">
    <property type="match status" value="1"/>
</dbReference>
<dbReference type="SMART" id="SM01027">
    <property type="entry name" value="Beta-Casp"/>
    <property type="match status" value="1"/>
</dbReference>
<dbReference type="Gene3D" id="3.40.50.10890">
    <property type="match status" value="1"/>
</dbReference>